<dbReference type="SMART" id="SM00860">
    <property type="entry name" value="SMI1_KNR4"/>
    <property type="match status" value="1"/>
</dbReference>
<protein>
    <submittedName>
        <fullName evidence="2">SMI1/KNR4 family protein</fullName>
    </submittedName>
</protein>
<feature type="domain" description="Knr4/Smi1-like" evidence="1">
    <location>
        <begin position="25"/>
        <end position="132"/>
    </location>
</feature>
<comment type="caution">
    <text evidence="2">The sequence shown here is derived from an EMBL/GenBank/DDBJ whole genome shotgun (WGS) entry which is preliminary data.</text>
</comment>
<dbReference type="InterPro" id="IPR018958">
    <property type="entry name" value="Knr4/Smi1-like_dom"/>
</dbReference>
<evidence type="ECO:0000313" key="2">
    <source>
        <dbReference type="EMBL" id="NMO19599.1"/>
    </source>
</evidence>
<gene>
    <name evidence="2" type="ORF">HG543_32695</name>
</gene>
<accession>A0A848LPK2</accession>
<dbReference type="AlphaFoldDB" id="A0A848LPK2"/>
<evidence type="ECO:0000313" key="3">
    <source>
        <dbReference type="Proteomes" id="UP000518300"/>
    </source>
</evidence>
<sequence length="140" mass="15878">MNVDEFVRQLRTRTPARGGIEILAPQSPQGLAEVERRLGTRLPPGVRRFYEALDGFEVSSPRLHVFRAQSLSKDPDGRIAFAEFAGRHRLVFLANQLNPAQEWSIANAETGFVVTLTMASFWSNKVFAWLDRQRPVWGPE</sequence>
<dbReference type="EMBL" id="JABBJJ010000194">
    <property type="protein sequence ID" value="NMO19599.1"/>
    <property type="molecule type" value="Genomic_DNA"/>
</dbReference>
<organism evidence="2 3">
    <name type="scientific">Pyxidicoccus fallax</name>
    <dbReference type="NCBI Taxonomy" id="394095"/>
    <lineage>
        <taxon>Bacteria</taxon>
        <taxon>Pseudomonadati</taxon>
        <taxon>Myxococcota</taxon>
        <taxon>Myxococcia</taxon>
        <taxon>Myxococcales</taxon>
        <taxon>Cystobacterineae</taxon>
        <taxon>Myxococcaceae</taxon>
        <taxon>Pyxidicoccus</taxon>
    </lineage>
</organism>
<dbReference type="Proteomes" id="UP000518300">
    <property type="component" value="Unassembled WGS sequence"/>
</dbReference>
<reference evidence="2 3" key="1">
    <citation type="submission" date="2020-04" db="EMBL/GenBank/DDBJ databases">
        <title>Draft genome of Pyxidicoccus fallax type strain.</title>
        <authorList>
            <person name="Whitworth D.E."/>
        </authorList>
    </citation>
    <scope>NUCLEOTIDE SEQUENCE [LARGE SCALE GENOMIC DNA]</scope>
    <source>
        <strain evidence="2 3">DSM 14698</strain>
    </source>
</reference>
<name>A0A848LPK2_9BACT</name>
<evidence type="ECO:0000259" key="1">
    <source>
        <dbReference type="SMART" id="SM00860"/>
    </source>
</evidence>
<dbReference type="RefSeq" id="WP_169348842.1">
    <property type="nucleotide sequence ID" value="NZ_JABBJJ010000194.1"/>
</dbReference>
<keyword evidence="3" id="KW-1185">Reference proteome</keyword>
<proteinExistence type="predicted"/>